<dbReference type="KEGG" id="tac:Ta0484"/>
<keyword evidence="10" id="KW-1185">Reference proteome</keyword>
<feature type="transmembrane region" description="Helical" evidence="7">
    <location>
        <begin position="449"/>
        <end position="467"/>
    </location>
</feature>
<feature type="transmembrane region" description="Helical" evidence="7">
    <location>
        <begin position="85"/>
        <end position="107"/>
    </location>
</feature>
<keyword evidence="6 7" id="KW-0472">Membrane</keyword>
<dbReference type="AlphaFoldDB" id="Q9HKV9"/>
<dbReference type="InterPro" id="IPR029044">
    <property type="entry name" value="Nucleotide-diphossugar_trans"/>
</dbReference>
<feature type="transmembrane region" description="Helical" evidence="7">
    <location>
        <begin position="488"/>
        <end position="509"/>
    </location>
</feature>
<feature type="transmembrane region" description="Helical" evidence="7">
    <location>
        <begin position="59"/>
        <end position="79"/>
    </location>
</feature>
<evidence type="ECO:0000256" key="4">
    <source>
        <dbReference type="ARBA" id="ARBA00022692"/>
    </source>
</evidence>
<dbReference type="CDD" id="cd06421">
    <property type="entry name" value="CESA_CelA_like"/>
    <property type="match status" value="1"/>
</dbReference>
<keyword evidence="4 7" id="KW-0812">Transmembrane</keyword>
<feature type="transmembrane region" description="Helical" evidence="7">
    <location>
        <begin position="349"/>
        <end position="371"/>
    </location>
</feature>
<feature type="transmembrane region" description="Helical" evidence="7">
    <location>
        <begin position="377"/>
        <end position="398"/>
    </location>
</feature>
<dbReference type="HOGENOM" id="CLU_011907_4_2_2"/>
<dbReference type="eggNOG" id="arCOG01391">
    <property type="taxonomic scope" value="Archaea"/>
</dbReference>
<evidence type="ECO:0000256" key="3">
    <source>
        <dbReference type="ARBA" id="ARBA00022679"/>
    </source>
</evidence>
<dbReference type="Pfam" id="PF13632">
    <property type="entry name" value="Glyco_trans_2_3"/>
    <property type="match status" value="1"/>
</dbReference>
<sequence length="561" mass="64628">MEFLHLFTADAQRQEPALYFNKRRPEVRQRSSIRIHRCEDQHGAFGSNDKDQVDIFMRLNFQVIFFIIFFVSPAIFAYFTSSSVFVMPLVYVFWLLLAVSLATVIIFQWQMFKADRYTAKLIHRSAGSRLISFVVSYNENVEMVKKTLIAVKKANIFGETWLLDDSNDPKIVSGLAEVCEELGIKFVHRNNRRGFKAGAINDALKRVDDSYEFMAVFDSDQRPTPRFFNGVFSYFDRKMVAVVQMPQTYTAISTAISESAFFQQEVFLRKIMRARNGRSAFILGSGFVARISAIRSVGGFREDVVTEDLATSILLQSLGWEIVYVDSTDIWYGRPPETISAYLTQQGRWSLGGFQALSIILGLKLKLSVYAEYMAGWLYWIWVGPIRLVSIIILILFLDFRLITVMINPVFFVFFYFPYFIYSMLFYHYTASDGLMNYGIRGFFLHQGAELLLMFTVTSSFISWILRRRKPFKVTPKGVRGSYSFWQAMPMISIELLMTSTVSAGLVWIRETASRLMQLAIAVNIFFALYLIPFMIAASVILFTSNYNGEKNEISLHRINT</sequence>
<name>Q9HKV9_THEAC</name>
<comment type="subcellular location">
    <subcellularLocation>
        <location evidence="1">Membrane</location>
        <topology evidence="1">Multi-pass membrane protein</topology>
    </subcellularLocation>
</comment>
<evidence type="ECO:0000313" key="9">
    <source>
        <dbReference type="EMBL" id="CAC11626.1"/>
    </source>
</evidence>
<evidence type="ECO:0000313" key="10">
    <source>
        <dbReference type="Proteomes" id="UP000001024"/>
    </source>
</evidence>
<dbReference type="PANTHER" id="PTHR43867">
    <property type="entry name" value="CELLULOSE SYNTHASE CATALYTIC SUBUNIT A [UDP-FORMING]"/>
    <property type="match status" value="1"/>
</dbReference>
<dbReference type="InterPro" id="IPR001173">
    <property type="entry name" value="Glyco_trans_2-like"/>
</dbReference>
<dbReference type="InterPro" id="IPR050321">
    <property type="entry name" value="Glycosyltr_2/OpgH_subfam"/>
</dbReference>
<dbReference type="EMBL" id="AL445064">
    <property type="protein sequence ID" value="CAC11626.1"/>
    <property type="molecule type" value="Genomic_DNA"/>
</dbReference>
<keyword evidence="3" id="KW-0808">Transferase</keyword>
<dbReference type="GO" id="GO:0016020">
    <property type="term" value="C:membrane"/>
    <property type="evidence" value="ECO:0007669"/>
    <property type="project" value="UniProtKB-SubCell"/>
</dbReference>
<feature type="domain" description="Glycosyltransferase 2-like" evidence="8">
    <location>
        <begin position="216"/>
        <end position="415"/>
    </location>
</feature>
<evidence type="ECO:0000256" key="2">
    <source>
        <dbReference type="ARBA" id="ARBA00022676"/>
    </source>
</evidence>
<dbReference type="PANTHER" id="PTHR43867:SF2">
    <property type="entry name" value="CELLULOSE SYNTHASE CATALYTIC SUBUNIT A [UDP-FORMING]"/>
    <property type="match status" value="1"/>
</dbReference>
<gene>
    <name evidence="9" type="ordered locus">Ta0484</name>
</gene>
<dbReference type="CAZy" id="GT2">
    <property type="family name" value="Glycosyltransferase Family 2"/>
</dbReference>
<keyword evidence="5 7" id="KW-1133">Transmembrane helix</keyword>
<evidence type="ECO:0000256" key="6">
    <source>
        <dbReference type="ARBA" id="ARBA00023136"/>
    </source>
</evidence>
<dbReference type="Gene3D" id="3.90.550.10">
    <property type="entry name" value="Spore Coat Polysaccharide Biosynthesis Protein SpsA, Chain A"/>
    <property type="match status" value="1"/>
</dbReference>
<dbReference type="STRING" id="273075.gene:9571704"/>
<accession>Q9HKV9</accession>
<dbReference type="InParanoid" id="Q9HKV9"/>
<dbReference type="PaxDb" id="273075-Ta0484"/>
<evidence type="ECO:0000256" key="1">
    <source>
        <dbReference type="ARBA" id="ARBA00004141"/>
    </source>
</evidence>
<organism evidence="9 10">
    <name type="scientific">Thermoplasma acidophilum (strain ATCC 25905 / DSM 1728 / JCM 9062 / NBRC 15155 / AMRC-C165)</name>
    <dbReference type="NCBI Taxonomy" id="273075"/>
    <lineage>
        <taxon>Archaea</taxon>
        <taxon>Methanobacteriati</taxon>
        <taxon>Thermoplasmatota</taxon>
        <taxon>Thermoplasmata</taxon>
        <taxon>Thermoplasmatales</taxon>
        <taxon>Thermoplasmataceae</taxon>
        <taxon>Thermoplasma</taxon>
    </lineage>
</organism>
<dbReference type="EnsemblBacteria" id="CAC11626">
    <property type="protein sequence ID" value="CAC11626"/>
    <property type="gene ID" value="CAC11626"/>
</dbReference>
<feature type="transmembrane region" description="Helical" evidence="7">
    <location>
        <begin position="521"/>
        <end position="543"/>
    </location>
</feature>
<dbReference type="Proteomes" id="UP000001024">
    <property type="component" value="Chromosome"/>
</dbReference>
<dbReference type="GO" id="GO:0016757">
    <property type="term" value="F:glycosyltransferase activity"/>
    <property type="evidence" value="ECO:0007669"/>
    <property type="project" value="UniProtKB-KW"/>
</dbReference>
<evidence type="ECO:0000256" key="7">
    <source>
        <dbReference type="SAM" id="Phobius"/>
    </source>
</evidence>
<feature type="transmembrane region" description="Helical" evidence="7">
    <location>
        <begin position="410"/>
        <end position="429"/>
    </location>
</feature>
<keyword evidence="2" id="KW-0328">Glycosyltransferase</keyword>
<dbReference type="SUPFAM" id="SSF53448">
    <property type="entry name" value="Nucleotide-diphospho-sugar transferases"/>
    <property type="match status" value="1"/>
</dbReference>
<evidence type="ECO:0000259" key="8">
    <source>
        <dbReference type="Pfam" id="PF13632"/>
    </source>
</evidence>
<reference evidence="9 10" key="1">
    <citation type="journal article" date="2000" name="Nature">
        <title>The genome sequence of the thermoacidophilic scavenger Thermoplasma acidophilum.</title>
        <authorList>
            <person name="Ruepp A."/>
            <person name="Graml W."/>
            <person name="Santos-Martinez M.L."/>
            <person name="Koretke K.K."/>
            <person name="Volker C."/>
            <person name="Mewes H.W."/>
            <person name="Frishman D."/>
            <person name="Stocker S."/>
            <person name="Lupas A.N."/>
            <person name="Baumeister W."/>
        </authorList>
    </citation>
    <scope>NUCLEOTIDE SEQUENCE [LARGE SCALE GENOMIC DNA]</scope>
    <source>
        <strain evidence="10">ATCC 25905 / DSM 1728 / JCM 9062 / NBRC 15155 / AMRC-C165</strain>
    </source>
</reference>
<proteinExistence type="predicted"/>
<evidence type="ECO:0000256" key="5">
    <source>
        <dbReference type="ARBA" id="ARBA00022989"/>
    </source>
</evidence>
<protein>
    <submittedName>
        <fullName evidence="9">Cellulose synthase, subunit A related protein</fullName>
    </submittedName>
</protein>